<dbReference type="PROSITE" id="PS51406">
    <property type="entry name" value="FIBRINOGEN_C_2"/>
    <property type="match status" value="1"/>
</dbReference>
<dbReference type="Proteomes" id="UP000678393">
    <property type="component" value="Unassembled WGS sequence"/>
</dbReference>
<organism evidence="2 3">
    <name type="scientific">Candidula unifasciata</name>
    <dbReference type="NCBI Taxonomy" id="100452"/>
    <lineage>
        <taxon>Eukaryota</taxon>
        <taxon>Metazoa</taxon>
        <taxon>Spiralia</taxon>
        <taxon>Lophotrochozoa</taxon>
        <taxon>Mollusca</taxon>
        <taxon>Gastropoda</taxon>
        <taxon>Heterobranchia</taxon>
        <taxon>Euthyneura</taxon>
        <taxon>Panpulmonata</taxon>
        <taxon>Eupulmonata</taxon>
        <taxon>Stylommatophora</taxon>
        <taxon>Helicina</taxon>
        <taxon>Helicoidea</taxon>
        <taxon>Geomitridae</taxon>
        <taxon>Candidula</taxon>
    </lineage>
</organism>
<dbReference type="SMART" id="SM00186">
    <property type="entry name" value="FBG"/>
    <property type="match status" value="1"/>
</dbReference>
<dbReference type="EMBL" id="CAJHNH020000550">
    <property type="protein sequence ID" value="CAG5118412.1"/>
    <property type="molecule type" value="Genomic_DNA"/>
</dbReference>
<keyword evidence="3" id="KW-1185">Reference proteome</keyword>
<dbReference type="InterPro" id="IPR036056">
    <property type="entry name" value="Fibrinogen-like_C"/>
</dbReference>
<dbReference type="SUPFAM" id="SSF56496">
    <property type="entry name" value="Fibrinogen C-terminal domain-like"/>
    <property type="match status" value="1"/>
</dbReference>
<dbReference type="Pfam" id="PF00147">
    <property type="entry name" value="Fibrinogen_C"/>
    <property type="match status" value="1"/>
</dbReference>
<protein>
    <recommendedName>
        <fullName evidence="1">Fibrinogen C-terminal domain-containing protein</fullName>
    </recommendedName>
</protein>
<evidence type="ECO:0000313" key="2">
    <source>
        <dbReference type="EMBL" id="CAG5118412.1"/>
    </source>
</evidence>
<dbReference type="PANTHER" id="PTHR19143">
    <property type="entry name" value="FIBRINOGEN/TENASCIN/ANGIOPOEITIN"/>
    <property type="match status" value="1"/>
</dbReference>
<accession>A0A8S3YSH1</accession>
<evidence type="ECO:0000313" key="3">
    <source>
        <dbReference type="Proteomes" id="UP000678393"/>
    </source>
</evidence>
<dbReference type="OrthoDB" id="6272435at2759"/>
<dbReference type="InterPro" id="IPR014716">
    <property type="entry name" value="Fibrinogen_a/b/g_C_1"/>
</dbReference>
<gene>
    <name evidence="2" type="ORF">CUNI_LOCUS3970</name>
</gene>
<dbReference type="InterPro" id="IPR002181">
    <property type="entry name" value="Fibrinogen_a/b/g_C_dom"/>
</dbReference>
<name>A0A8S3YSH1_9EUPU</name>
<dbReference type="Gene3D" id="3.90.215.10">
    <property type="entry name" value="Gamma Fibrinogen, chain A, domain 1"/>
    <property type="match status" value="1"/>
</dbReference>
<dbReference type="GO" id="GO:0005615">
    <property type="term" value="C:extracellular space"/>
    <property type="evidence" value="ECO:0007669"/>
    <property type="project" value="TreeGrafter"/>
</dbReference>
<comment type="caution">
    <text evidence="2">The sequence shown here is derived from an EMBL/GenBank/DDBJ whole genome shotgun (WGS) entry which is preliminary data.</text>
</comment>
<proteinExistence type="predicted"/>
<evidence type="ECO:0000259" key="1">
    <source>
        <dbReference type="PROSITE" id="PS51406"/>
    </source>
</evidence>
<feature type="domain" description="Fibrinogen C-terminal" evidence="1">
    <location>
        <begin position="38"/>
        <end position="247"/>
    </location>
</feature>
<dbReference type="InterPro" id="IPR050373">
    <property type="entry name" value="Fibrinogen_C-term_domain"/>
</dbReference>
<sequence length="250" mass="28683">MLLCRLSARARRHPPHFYLISQLLSTSEWQQTHVRLVRESVDPSVVCSRDSIYPSFIAKAGVFGEVLCDSQTDGGGWIVILKRFDGTLNFFRNWAVYKTGFGNVQGEFWMGNFNVFLLTSGGHFDLRVDMEFENNRYSATYSSFRLGPENDNFRLHIKEFLGGNAGDSLSYHNNSVFSTADKDNNRYATHGNCVMYARAPWWYKQCMRSLLFGEWKGLGLGKGVIWSTITGNDKSLDSVEMKIRMDTKWY</sequence>
<dbReference type="AlphaFoldDB" id="A0A8S3YSH1"/>
<dbReference type="CDD" id="cd00087">
    <property type="entry name" value="FReD"/>
    <property type="match status" value="1"/>
</dbReference>
<reference evidence="2" key="1">
    <citation type="submission" date="2021-04" db="EMBL/GenBank/DDBJ databases">
        <authorList>
            <consortium name="Molecular Ecology Group"/>
        </authorList>
    </citation>
    <scope>NUCLEOTIDE SEQUENCE</scope>
</reference>